<dbReference type="OrthoDB" id="9780120at2"/>
<sequence length="371" mass="41356">MKITFPHMGNAYVAVKVLLDGLGLDYYMPPVGNRASFERGVENSPEFMCLPFKTILGNFLDGLDHGADTILFGGGSGQCRLSYYGDLHKEILKSMGYKFNYIHLTLNHLTYKEIMDKLGPFLHGRTKTTVTKAVTEAAWTVFAVDGLYKKAAHIRPREINRGEANRIMQHFEKRVQTERGFHNIRDAILEARNALEKVELDPNANPLKIGLVGEIFIASEPSCNLDIEKKLGGLGADVYNTMGVSMWIKKHFVEAIVPIHGRDKAVDAAQPYMHIDDIGGHGINTIGNAALMSKDGLDGIIQIYPFGCMPEIIAQSSFRDIEEKYGVPIMTLIVDEQTAEAGYITRLEAFCDMLEMRREMRNKAGKKLLGA</sequence>
<name>A0A078KMY6_9FIRM</name>
<organism evidence="1 2">
    <name type="scientific">[Clostridium] cellulosi</name>
    <dbReference type="NCBI Taxonomy" id="29343"/>
    <lineage>
        <taxon>Bacteria</taxon>
        <taxon>Bacillati</taxon>
        <taxon>Bacillota</taxon>
        <taxon>Clostridia</taxon>
        <taxon>Eubacteriales</taxon>
        <taxon>Oscillospiraceae</taxon>
        <taxon>Oscillospiraceae incertae sedis</taxon>
    </lineage>
</organism>
<dbReference type="Proteomes" id="UP000032431">
    <property type="component" value="Chromosome I"/>
</dbReference>
<gene>
    <name evidence="1" type="ORF">CCDG5_0723</name>
</gene>
<dbReference type="PATRIC" id="fig|29343.3.peg.757"/>
<accession>A0A078KMY6</accession>
<dbReference type="PANTHER" id="PTHR32329">
    <property type="entry name" value="BIFUNCTIONAL PROTEIN [INCLUDES 2-HYDROXYACYL-COA DEHYDRATASE (N-TER) AND ITS ACTIVATOR DOMAIN (C_TERM)-RELATED"/>
    <property type="match status" value="1"/>
</dbReference>
<keyword evidence="2" id="KW-1185">Reference proteome</keyword>
<evidence type="ECO:0000313" key="2">
    <source>
        <dbReference type="Proteomes" id="UP000032431"/>
    </source>
</evidence>
<protein>
    <recommendedName>
        <fullName evidence="3">DUF2229 domain-containing protein</fullName>
    </recommendedName>
</protein>
<proteinExistence type="predicted"/>
<evidence type="ECO:0000313" key="1">
    <source>
        <dbReference type="EMBL" id="CDZ23852.1"/>
    </source>
</evidence>
<evidence type="ECO:0008006" key="3">
    <source>
        <dbReference type="Google" id="ProtNLM"/>
    </source>
</evidence>
<dbReference type="EMBL" id="LM995447">
    <property type="protein sequence ID" value="CDZ23852.1"/>
    <property type="molecule type" value="Genomic_DNA"/>
</dbReference>
<dbReference type="STRING" id="29343.CCDG5_0723"/>
<reference evidence="2" key="1">
    <citation type="submission" date="2014-07" db="EMBL/GenBank/DDBJ databases">
        <authorList>
            <person name="Wibberg D."/>
        </authorList>
    </citation>
    <scope>NUCLEOTIDE SEQUENCE [LARGE SCALE GENOMIC DNA]</scope>
    <source>
        <strain evidence="2">DG5</strain>
    </source>
</reference>
<dbReference type="HOGENOM" id="CLU_057460_0_0_9"/>
<dbReference type="PANTHER" id="PTHR32329:SF2">
    <property type="entry name" value="BIFUNCTIONAL PROTEIN [INCLUDES 2-HYDROXYACYL-COA DEHYDRATASE (N-TER) AND ITS ACTIVATOR DOMAIN (C_TERM)"/>
    <property type="match status" value="1"/>
</dbReference>
<dbReference type="Gene3D" id="3.40.50.11900">
    <property type="match status" value="1"/>
</dbReference>
<dbReference type="KEGG" id="ccel:CCDG5_0723"/>
<dbReference type="InterPro" id="IPR051805">
    <property type="entry name" value="Dehydratase_Activator_Redct"/>
</dbReference>
<dbReference type="AlphaFoldDB" id="A0A078KMY6"/>